<dbReference type="Pfam" id="PF04264">
    <property type="entry name" value="YceI"/>
    <property type="match status" value="1"/>
</dbReference>
<sequence length="188" mass="20228">MKNLKSIALALVVVLSTLSVTAQTKKVDAANSSINWIGKKVTGQHNGTVDLKSGTLVFKGKKLAGGTFVVDMTSLTSTDLKGEYQGKLNGHLKSEDFFGTEKFPTATLVFKKVTVKAPNVYTVTGNLTIKGITNPITFDLATTKNTAATTFKVDRTKYDIKYNSASIFSTIGDKAISDDFELAVAMKF</sequence>
<dbReference type="AlphaFoldDB" id="A0A1H5ZM71"/>
<dbReference type="InterPro" id="IPR007372">
    <property type="entry name" value="Lipid/polyisoprenoid-bd_YceI"/>
</dbReference>
<evidence type="ECO:0000313" key="3">
    <source>
        <dbReference type="EMBL" id="SEG37519.1"/>
    </source>
</evidence>
<keyword evidence="4" id="KW-1185">Reference proteome</keyword>
<evidence type="ECO:0000256" key="1">
    <source>
        <dbReference type="SAM" id="SignalP"/>
    </source>
</evidence>
<dbReference type="SMART" id="SM00867">
    <property type="entry name" value="YceI"/>
    <property type="match status" value="1"/>
</dbReference>
<dbReference type="Gene3D" id="2.40.128.110">
    <property type="entry name" value="Lipid/polyisoprenoid-binding, YceI-like"/>
    <property type="match status" value="1"/>
</dbReference>
<dbReference type="Proteomes" id="UP000236737">
    <property type="component" value="Unassembled WGS sequence"/>
</dbReference>
<proteinExistence type="predicted"/>
<dbReference type="EMBL" id="FNVP01000011">
    <property type="protein sequence ID" value="SEG37519.1"/>
    <property type="molecule type" value="Genomic_DNA"/>
</dbReference>
<name>A0A1H5ZM71_9FLAO</name>
<dbReference type="InterPro" id="IPR036761">
    <property type="entry name" value="TTHA0802/YceI-like_sf"/>
</dbReference>
<dbReference type="RefSeq" id="WP_104000505.1">
    <property type="nucleotide sequence ID" value="NZ_FNVP01000011.1"/>
</dbReference>
<feature type="chain" id="PRO_5009291768" evidence="1">
    <location>
        <begin position="23"/>
        <end position="188"/>
    </location>
</feature>
<organism evidence="3 4">
    <name type="scientific">Flavobacterium urumqiense</name>
    <dbReference type="NCBI Taxonomy" id="935224"/>
    <lineage>
        <taxon>Bacteria</taxon>
        <taxon>Pseudomonadati</taxon>
        <taxon>Bacteroidota</taxon>
        <taxon>Flavobacteriia</taxon>
        <taxon>Flavobacteriales</taxon>
        <taxon>Flavobacteriaceae</taxon>
        <taxon>Flavobacterium</taxon>
    </lineage>
</organism>
<keyword evidence="1" id="KW-0732">Signal</keyword>
<feature type="domain" description="Lipid/polyisoprenoid-binding YceI-like" evidence="2">
    <location>
        <begin position="24"/>
        <end position="187"/>
    </location>
</feature>
<dbReference type="OrthoDB" id="951410at2"/>
<dbReference type="PANTHER" id="PTHR34406">
    <property type="entry name" value="PROTEIN YCEI"/>
    <property type="match status" value="1"/>
</dbReference>
<protein>
    <submittedName>
        <fullName evidence="3">Polyisoprenoid-binding protein YceI</fullName>
    </submittedName>
</protein>
<reference evidence="4" key="1">
    <citation type="submission" date="2016-10" db="EMBL/GenBank/DDBJ databases">
        <authorList>
            <person name="Varghese N."/>
            <person name="Submissions S."/>
        </authorList>
    </citation>
    <scope>NUCLEOTIDE SEQUENCE [LARGE SCALE GENOMIC DNA]</scope>
    <source>
        <strain evidence="4">CGMCC 1.9230</strain>
    </source>
</reference>
<dbReference type="SUPFAM" id="SSF101874">
    <property type="entry name" value="YceI-like"/>
    <property type="match status" value="1"/>
</dbReference>
<evidence type="ECO:0000259" key="2">
    <source>
        <dbReference type="SMART" id="SM00867"/>
    </source>
</evidence>
<gene>
    <name evidence="3" type="ORF">SAMN04488130_11113</name>
</gene>
<accession>A0A1H5ZM71</accession>
<evidence type="ECO:0000313" key="4">
    <source>
        <dbReference type="Proteomes" id="UP000236737"/>
    </source>
</evidence>
<feature type="signal peptide" evidence="1">
    <location>
        <begin position="1"/>
        <end position="22"/>
    </location>
</feature>
<dbReference type="PANTHER" id="PTHR34406:SF1">
    <property type="entry name" value="PROTEIN YCEI"/>
    <property type="match status" value="1"/>
</dbReference>